<evidence type="ECO:0000313" key="2">
    <source>
        <dbReference type="EMBL" id="PUU83461.1"/>
    </source>
</evidence>
<dbReference type="EMBL" id="NESQ01000011">
    <property type="protein sequence ID" value="PUU83461.1"/>
    <property type="molecule type" value="Genomic_DNA"/>
</dbReference>
<accession>A0A2T7A6U7</accession>
<evidence type="ECO:0000256" key="1">
    <source>
        <dbReference type="SAM" id="Phobius"/>
    </source>
</evidence>
<keyword evidence="1" id="KW-1133">Transmembrane helix</keyword>
<protein>
    <submittedName>
        <fullName evidence="2">Uncharacterized protein</fullName>
    </submittedName>
</protein>
<keyword evidence="1" id="KW-0472">Membrane</keyword>
<gene>
    <name evidence="2" type="ORF">B9Z19DRAFT_1072384</name>
</gene>
<proteinExistence type="predicted"/>
<organism evidence="2 3">
    <name type="scientific">Tuber borchii</name>
    <name type="common">White truffle</name>
    <dbReference type="NCBI Taxonomy" id="42251"/>
    <lineage>
        <taxon>Eukaryota</taxon>
        <taxon>Fungi</taxon>
        <taxon>Dikarya</taxon>
        <taxon>Ascomycota</taxon>
        <taxon>Pezizomycotina</taxon>
        <taxon>Pezizomycetes</taxon>
        <taxon>Pezizales</taxon>
        <taxon>Tuberaceae</taxon>
        <taxon>Tuber</taxon>
    </lineage>
</organism>
<evidence type="ECO:0000313" key="3">
    <source>
        <dbReference type="Proteomes" id="UP000244722"/>
    </source>
</evidence>
<dbReference type="PANTHER" id="PTHR37848">
    <property type="entry name" value="EXPRESSED PROTEIN"/>
    <property type="match status" value="1"/>
</dbReference>
<name>A0A2T7A6U7_TUBBO</name>
<dbReference type="OrthoDB" id="203796at2759"/>
<dbReference type="AlphaFoldDB" id="A0A2T7A6U7"/>
<feature type="transmembrane region" description="Helical" evidence="1">
    <location>
        <begin position="283"/>
        <end position="303"/>
    </location>
</feature>
<comment type="caution">
    <text evidence="2">The sequence shown here is derived from an EMBL/GenBank/DDBJ whole genome shotgun (WGS) entry which is preliminary data.</text>
</comment>
<sequence>MSESEGEQLPAYRDFEEFESGSSSAISLLIQDEPDHSGEVLPGYDDSVDEPAQVGGARRVGGVGGGETEGEANIDAPPEFEVYLPKVKRIRKIGKISNNIQVLTGSHDKHINTDGEALHRWLLEQRSKPPCVQVHIRGTHTKKKRTGNHTYKSVVTDFDITCDITHLLLEQNDMGEPTLATIPPDKKAHRGHGRLRSVAKDLEVGVSVRDFADQYCEDQSTFKEFVMKKVVVGHDRAYLERRIAQCIRSTNYLGRISVGFPIHDTRVEAYPANRISKLRKTGWFRLIFYITFLWVFTWPYLWFMTRRYHVATMTWRMSRPMQDESGETRRECVLTEEEWIRRCGPAIRRAARARKVGSLSAEDVAAAWVGLSGDAGVRVPAPCYSGLSRGCHNYTEWKALRSPGNQALGWGGNTRR</sequence>
<dbReference type="PANTHER" id="PTHR37848:SF1">
    <property type="entry name" value="SUN DOMAIN-CONTAINING PROTEIN"/>
    <property type="match status" value="1"/>
</dbReference>
<dbReference type="Proteomes" id="UP000244722">
    <property type="component" value="Unassembled WGS sequence"/>
</dbReference>
<keyword evidence="3" id="KW-1185">Reference proteome</keyword>
<keyword evidence="1" id="KW-0812">Transmembrane</keyword>
<reference evidence="2 3" key="1">
    <citation type="submission" date="2017-04" db="EMBL/GenBank/DDBJ databases">
        <title>Draft genome sequence of Tuber borchii Vittad., a whitish edible truffle.</title>
        <authorList>
            <consortium name="DOE Joint Genome Institute"/>
            <person name="Murat C."/>
            <person name="Kuo A."/>
            <person name="Barry K.W."/>
            <person name="Clum A."/>
            <person name="Dockter R.B."/>
            <person name="Fauchery L."/>
            <person name="Iotti M."/>
            <person name="Kohler A."/>
            <person name="Labutti K."/>
            <person name="Lindquist E.A."/>
            <person name="Lipzen A."/>
            <person name="Ohm R.A."/>
            <person name="Wang M."/>
            <person name="Grigoriev I.V."/>
            <person name="Zambonelli A."/>
            <person name="Martin F.M."/>
        </authorList>
    </citation>
    <scope>NUCLEOTIDE SEQUENCE [LARGE SCALE GENOMIC DNA]</scope>
    <source>
        <strain evidence="2 3">Tbo3840</strain>
    </source>
</reference>